<keyword evidence="2" id="KW-0433">Leucine-rich repeat</keyword>
<dbReference type="FunFam" id="1.10.10.10:FF:000322">
    <property type="entry name" value="Probable disease resistance protein At1g63360"/>
    <property type="match status" value="1"/>
</dbReference>
<dbReference type="Gene3D" id="1.20.5.4130">
    <property type="match status" value="1"/>
</dbReference>
<evidence type="ECO:0000259" key="8">
    <source>
        <dbReference type="Pfam" id="PF00931"/>
    </source>
</evidence>
<dbReference type="GO" id="GO:0009626">
    <property type="term" value="P:plant-type hypersensitive response"/>
    <property type="evidence" value="ECO:0007669"/>
    <property type="project" value="UniProtKB-ARBA"/>
</dbReference>
<evidence type="ECO:0000256" key="6">
    <source>
        <dbReference type="ARBA" id="ARBA00023054"/>
    </source>
</evidence>
<feature type="domain" description="Disease resistance R13L4/SHOC-2-like LRR" evidence="11">
    <location>
        <begin position="552"/>
        <end position="917"/>
    </location>
</feature>
<feature type="domain" description="NB-ARC" evidence="8">
    <location>
        <begin position="175"/>
        <end position="338"/>
    </location>
</feature>
<evidence type="ECO:0000256" key="3">
    <source>
        <dbReference type="ARBA" id="ARBA00022737"/>
    </source>
</evidence>
<sequence length="989" mass="112183">MEAPVSVSLGVVLSLPAKLERLLSPEAAAGHRLLGKAEKNKIRLLKDQLQELIDKCLMEPSEVDAATSTVRCWVKDVRELSYDVDDFVDELIHANQKKNLHGKIARLRDDLNRSRWISDETSRFMSRLEEAIQRHRMYNLADKRQIRPKPIDSDEPPIRRPLYGVNKAARLVGIDSSMEKLGEWLIGDEEPQLRVMSIVGLGGIGKTSLAKELYYKHGWRFGRRAFVRTSQKPDIRGLLTSILLQVRPHQLPNDIELGNLADTVSSYLQHKKYFIIIDDLWETSMWDILHRALPDDKCGSRVLTTTETEVVAQRCCGHRSKHILNMEPLSDEGSSELFFSRFLDLQSGKCEEFNKVLFQIIRKCGGFPLATIAVGSILSRQQGQVEYYNFIIRSLSSSLRTSPTVEGMKQVLSLCYENLPDHLKACMLYFSIYKEGNIIRKDDLLNQWIAEGFICVKEGKHVEEVAGSYFDELIYGGMIQPVDISFNGEVLSCTVHYMILNLIRYRSIQENFVTAIDHCQTNTRLADKVRRLSLLFGNVDDAESPSKLRLSHVRSLAFFGFFKALPSLVEFRLLRVLILHLWGDQDNISLDLTTVCKFFRLRNLKIACNFTLNLQIQLQGLEYLETLKIDSRLSEVPQDIVLLPRLLHLSLPGDLSLPNNIGRMASLRTFGCFDLTSNTADNVQSLGKLNNVHDLHLTCSTIPCYTLEENVGCLASVLSKLTNLKTLKLSPRVSNANTSRNKILFDGLSSVFSPPTLLENFDFSPWISIFSRLPRWLYDLDKLAVLKIAVRELWQNDINILHRLSYLSAFSLYVTNAPGERIAFYKEGFTVVNYFKFICSAPCLAFKKGAMPNVRRLKLGFSANALEQCRPVDAGLENLTSLEVFTANVGDADSDESIRKAVQSELENTFSECRSRPIINVRLVNKAFYGDKEMSTVVHTALGQTLENRDVMTKRQPEEHNIIVDTGSTENNRTQGECSRNHLPTQTGF</sequence>
<dbReference type="AlphaFoldDB" id="A0AAQ3PMZ2"/>
<feature type="region of interest" description="Disordered" evidence="7">
    <location>
        <begin position="967"/>
        <end position="989"/>
    </location>
</feature>
<evidence type="ECO:0000259" key="10">
    <source>
        <dbReference type="Pfam" id="PF23559"/>
    </source>
</evidence>
<dbReference type="PANTHER" id="PTHR23155:SF1094">
    <property type="entry name" value="OS11G0686400 PROTEIN"/>
    <property type="match status" value="1"/>
</dbReference>
<dbReference type="PANTHER" id="PTHR23155">
    <property type="entry name" value="DISEASE RESISTANCE PROTEIN RP"/>
    <property type="match status" value="1"/>
</dbReference>
<dbReference type="InterPro" id="IPR058922">
    <property type="entry name" value="WHD_DRP"/>
</dbReference>
<evidence type="ECO:0000313" key="13">
    <source>
        <dbReference type="Proteomes" id="UP001341281"/>
    </source>
</evidence>
<evidence type="ECO:0000256" key="2">
    <source>
        <dbReference type="ARBA" id="ARBA00022614"/>
    </source>
</evidence>
<dbReference type="SUPFAM" id="SSF52058">
    <property type="entry name" value="L domain-like"/>
    <property type="match status" value="1"/>
</dbReference>
<dbReference type="Gene3D" id="3.40.50.300">
    <property type="entry name" value="P-loop containing nucleotide triphosphate hydrolases"/>
    <property type="match status" value="1"/>
</dbReference>
<dbReference type="InterPro" id="IPR036388">
    <property type="entry name" value="WH-like_DNA-bd_sf"/>
</dbReference>
<organism evidence="12 13">
    <name type="scientific">Paspalum notatum var. saurae</name>
    <dbReference type="NCBI Taxonomy" id="547442"/>
    <lineage>
        <taxon>Eukaryota</taxon>
        <taxon>Viridiplantae</taxon>
        <taxon>Streptophyta</taxon>
        <taxon>Embryophyta</taxon>
        <taxon>Tracheophyta</taxon>
        <taxon>Spermatophyta</taxon>
        <taxon>Magnoliopsida</taxon>
        <taxon>Liliopsida</taxon>
        <taxon>Poales</taxon>
        <taxon>Poaceae</taxon>
        <taxon>PACMAD clade</taxon>
        <taxon>Panicoideae</taxon>
        <taxon>Andropogonodae</taxon>
        <taxon>Paspaleae</taxon>
        <taxon>Paspalinae</taxon>
        <taxon>Paspalum</taxon>
    </lineage>
</organism>
<keyword evidence="13" id="KW-1185">Reference proteome</keyword>
<dbReference type="Gene3D" id="1.10.10.10">
    <property type="entry name" value="Winged helix-like DNA-binding domain superfamily/Winged helix DNA-binding domain"/>
    <property type="match status" value="1"/>
</dbReference>
<dbReference type="EMBL" id="CP144745">
    <property type="protein sequence ID" value="WVZ49354.1"/>
    <property type="molecule type" value="Genomic_DNA"/>
</dbReference>
<dbReference type="Pfam" id="PF23559">
    <property type="entry name" value="WHD_DRP"/>
    <property type="match status" value="1"/>
</dbReference>
<name>A0AAQ3PMZ2_PASNO</name>
<evidence type="ECO:0000259" key="11">
    <source>
        <dbReference type="Pfam" id="PF23598"/>
    </source>
</evidence>
<dbReference type="Proteomes" id="UP001341281">
    <property type="component" value="Chromosome 01"/>
</dbReference>
<feature type="domain" description="Disease resistance protein winged helix" evidence="10">
    <location>
        <begin position="432"/>
        <end position="503"/>
    </location>
</feature>
<dbReference type="InterPro" id="IPR002182">
    <property type="entry name" value="NB-ARC"/>
</dbReference>
<keyword evidence="4" id="KW-0547">Nucleotide-binding</keyword>
<feature type="domain" description="Disease resistance N-terminal" evidence="9">
    <location>
        <begin position="12"/>
        <end position="100"/>
    </location>
</feature>
<evidence type="ECO:0000256" key="7">
    <source>
        <dbReference type="SAM" id="MobiDB-lite"/>
    </source>
</evidence>
<evidence type="ECO:0000259" key="9">
    <source>
        <dbReference type="Pfam" id="PF18052"/>
    </source>
</evidence>
<dbReference type="InterPro" id="IPR027417">
    <property type="entry name" value="P-loop_NTPase"/>
</dbReference>
<dbReference type="InterPro" id="IPR041118">
    <property type="entry name" value="Rx_N"/>
</dbReference>
<dbReference type="SUPFAM" id="SSF52540">
    <property type="entry name" value="P-loop containing nucleoside triphosphate hydrolases"/>
    <property type="match status" value="1"/>
</dbReference>
<dbReference type="InterPro" id="IPR044974">
    <property type="entry name" value="Disease_R_plants"/>
</dbReference>
<evidence type="ECO:0000256" key="1">
    <source>
        <dbReference type="ARBA" id="ARBA00008894"/>
    </source>
</evidence>
<evidence type="ECO:0000313" key="12">
    <source>
        <dbReference type="EMBL" id="WVZ49354.1"/>
    </source>
</evidence>
<reference evidence="12 13" key="1">
    <citation type="submission" date="2024-02" db="EMBL/GenBank/DDBJ databases">
        <title>High-quality chromosome-scale genome assembly of Pensacola bahiagrass (Paspalum notatum Flugge var. saurae).</title>
        <authorList>
            <person name="Vega J.M."/>
            <person name="Podio M."/>
            <person name="Orjuela J."/>
            <person name="Siena L.A."/>
            <person name="Pessino S.C."/>
            <person name="Combes M.C."/>
            <person name="Mariac C."/>
            <person name="Albertini E."/>
            <person name="Pupilli F."/>
            <person name="Ortiz J.P.A."/>
            <person name="Leblanc O."/>
        </authorList>
    </citation>
    <scope>NUCLEOTIDE SEQUENCE [LARGE SCALE GENOMIC DNA]</scope>
    <source>
        <strain evidence="12">R1</strain>
        <tissue evidence="12">Leaf</tissue>
    </source>
</reference>
<accession>A0AAQ3PMZ2</accession>
<dbReference type="GO" id="GO:0002758">
    <property type="term" value="P:innate immune response-activating signaling pathway"/>
    <property type="evidence" value="ECO:0007669"/>
    <property type="project" value="UniProtKB-ARBA"/>
</dbReference>
<comment type="similarity">
    <text evidence="1">Belongs to the disease resistance NB-LRR family.</text>
</comment>
<protein>
    <submittedName>
        <fullName evidence="12">Uncharacterized protein</fullName>
    </submittedName>
</protein>
<keyword evidence="3" id="KW-0677">Repeat</keyword>
<keyword evidence="6" id="KW-0175">Coiled coil</keyword>
<dbReference type="GO" id="GO:0043531">
    <property type="term" value="F:ADP binding"/>
    <property type="evidence" value="ECO:0007669"/>
    <property type="project" value="InterPro"/>
</dbReference>
<gene>
    <name evidence="12" type="ORF">U9M48_000721</name>
</gene>
<dbReference type="Pfam" id="PF00931">
    <property type="entry name" value="NB-ARC"/>
    <property type="match status" value="1"/>
</dbReference>
<dbReference type="Pfam" id="PF23598">
    <property type="entry name" value="LRR_14"/>
    <property type="match status" value="1"/>
</dbReference>
<evidence type="ECO:0000256" key="5">
    <source>
        <dbReference type="ARBA" id="ARBA00022821"/>
    </source>
</evidence>
<dbReference type="GO" id="GO:0042742">
    <property type="term" value="P:defense response to bacterium"/>
    <property type="evidence" value="ECO:0007669"/>
    <property type="project" value="UniProtKB-ARBA"/>
</dbReference>
<dbReference type="PRINTS" id="PR00364">
    <property type="entry name" value="DISEASERSIST"/>
</dbReference>
<dbReference type="InterPro" id="IPR055414">
    <property type="entry name" value="LRR_R13L4/SHOC2-like"/>
</dbReference>
<proteinExistence type="inferred from homology"/>
<dbReference type="Pfam" id="PF18052">
    <property type="entry name" value="Rx_N"/>
    <property type="match status" value="1"/>
</dbReference>
<keyword evidence="5" id="KW-0611">Plant defense</keyword>
<evidence type="ECO:0000256" key="4">
    <source>
        <dbReference type="ARBA" id="ARBA00022741"/>
    </source>
</evidence>